<keyword evidence="1" id="KW-0812">Transmembrane</keyword>
<feature type="transmembrane region" description="Helical" evidence="1">
    <location>
        <begin position="7"/>
        <end position="27"/>
    </location>
</feature>
<proteinExistence type="predicted"/>
<keyword evidence="1" id="KW-1133">Transmembrane helix</keyword>
<keyword evidence="1" id="KW-0472">Membrane</keyword>
<dbReference type="Proteomes" id="UP000609849">
    <property type="component" value="Unassembled WGS sequence"/>
</dbReference>
<accession>A0ABR7JSP5</accession>
<organism evidence="2 3">
    <name type="scientific">Romboutsia faecis</name>
    <dbReference type="NCBI Taxonomy" id="2764597"/>
    <lineage>
        <taxon>Bacteria</taxon>
        <taxon>Bacillati</taxon>
        <taxon>Bacillota</taxon>
        <taxon>Clostridia</taxon>
        <taxon>Peptostreptococcales</taxon>
        <taxon>Peptostreptococcaceae</taxon>
        <taxon>Romboutsia</taxon>
    </lineage>
</organism>
<protein>
    <recommendedName>
        <fullName evidence="4">Group-specific protein</fullName>
    </recommendedName>
</protein>
<gene>
    <name evidence="2" type="ORF">H8923_12780</name>
</gene>
<evidence type="ECO:0000313" key="3">
    <source>
        <dbReference type="Proteomes" id="UP000609849"/>
    </source>
</evidence>
<reference evidence="2 3" key="1">
    <citation type="submission" date="2020-08" db="EMBL/GenBank/DDBJ databases">
        <authorList>
            <person name="Liu C."/>
            <person name="Sun Q."/>
        </authorList>
    </citation>
    <scope>NUCLEOTIDE SEQUENCE [LARGE SCALE GENOMIC DNA]</scope>
    <source>
        <strain evidence="2 3">NSJ-18</strain>
    </source>
</reference>
<name>A0ABR7JSP5_9FIRM</name>
<evidence type="ECO:0000256" key="1">
    <source>
        <dbReference type="SAM" id="Phobius"/>
    </source>
</evidence>
<feature type="transmembrane region" description="Helical" evidence="1">
    <location>
        <begin position="62"/>
        <end position="82"/>
    </location>
</feature>
<evidence type="ECO:0008006" key="4">
    <source>
        <dbReference type="Google" id="ProtNLM"/>
    </source>
</evidence>
<comment type="caution">
    <text evidence="2">The sequence shown here is derived from an EMBL/GenBank/DDBJ whole genome shotgun (WGS) entry which is preliminary data.</text>
</comment>
<dbReference type="RefSeq" id="WP_153972406.1">
    <property type="nucleotide sequence ID" value="NZ_JACRWE010000006.1"/>
</dbReference>
<dbReference type="EMBL" id="JACRWE010000006">
    <property type="protein sequence ID" value="MBC5997641.1"/>
    <property type="molecule type" value="Genomic_DNA"/>
</dbReference>
<evidence type="ECO:0000313" key="2">
    <source>
        <dbReference type="EMBL" id="MBC5997641.1"/>
    </source>
</evidence>
<sequence>MLKKIWIVLQYIVLVILLMSFATAIYLGNLQRIFGGIIFITFWITMMLENKSPNKNKIVSTLFYTTGAIILVVNIAAVLFGFTS</sequence>
<keyword evidence="3" id="KW-1185">Reference proteome</keyword>
<feature type="transmembrane region" description="Helical" evidence="1">
    <location>
        <begin position="33"/>
        <end position="50"/>
    </location>
</feature>